<protein>
    <submittedName>
        <fullName evidence="1">Uncharacterized protein</fullName>
    </submittedName>
</protein>
<evidence type="ECO:0000313" key="1">
    <source>
        <dbReference type="EMBL" id="KAI3669487.1"/>
    </source>
</evidence>
<keyword evidence="2" id="KW-1185">Reference proteome</keyword>
<dbReference type="EMBL" id="CM042062">
    <property type="protein sequence ID" value="KAI3669487.1"/>
    <property type="molecule type" value="Genomic_DNA"/>
</dbReference>
<reference evidence="2" key="1">
    <citation type="journal article" date="2022" name="Mol. Ecol. Resour.">
        <title>The genomes of chicory, endive, great burdock and yacon provide insights into Asteraceae palaeo-polyploidization history and plant inulin production.</title>
        <authorList>
            <person name="Fan W."/>
            <person name="Wang S."/>
            <person name="Wang H."/>
            <person name="Wang A."/>
            <person name="Jiang F."/>
            <person name="Liu H."/>
            <person name="Zhao H."/>
            <person name="Xu D."/>
            <person name="Zhang Y."/>
        </authorList>
    </citation>
    <scope>NUCLEOTIDE SEQUENCE [LARGE SCALE GENOMIC DNA]</scope>
    <source>
        <strain evidence="2">cv. Niubang</strain>
    </source>
</reference>
<evidence type="ECO:0000313" key="2">
    <source>
        <dbReference type="Proteomes" id="UP001055879"/>
    </source>
</evidence>
<accession>A0ACB8XMP6</accession>
<reference evidence="1 2" key="2">
    <citation type="journal article" date="2022" name="Mol. Ecol. Resour.">
        <title>The genomes of chicory, endive, great burdock and yacon provide insights into Asteraceae paleo-polyploidization history and plant inulin production.</title>
        <authorList>
            <person name="Fan W."/>
            <person name="Wang S."/>
            <person name="Wang H."/>
            <person name="Wang A."/>
            <person name="Jiang F."/>
            <person name="Liu H."/>
            <person name="Zhao H."/>
            <person name="Xu D."/>
            <person name="Zhang Y."/>
        </authorList>
    </citation>
    <scope>NUCLEOTIDE SEQUENCE [LARGE SCALE GENOMIC DNA]</scope>
    <source>
        <strain evidence="2">cv. Niubang</strain>
    </source>
</reference>
<dbReference type="Proteomes" id="UP001055879">
    <property type="component" value="Linkage Group LG16"/>
</dbReference>
<gene>
    <name evidence="1" type="ORF">L6452_40723</name>
</gene>
<name>A0ACB8XMP6_ARCLA</name>
<comment type="caution">
    <text evidence="1">The sequence shown here is derived from an EMBL/GenBank/DDBJ whole genome shotgun (WGS) entry which is preliminary data.</text>
</comment>
<sequence length="75" mass="8395">MHEAANILDIHDVPNIWHTPLLLQFGCNQNAHEVKSLLDPCEDDSVSLGDDSMQRNENSEADIVSEVLIEGNQRI</sequence>
<organism evidence="1 2">
    <name type="scientific">Arctium lappa</name>
    <name type="common">Greater burdock</name>
    <name type="synonym">Lappa major</name>
    <dbReference type="NCBI Taxonomy" id="4217"/>
    <lineage>
        <taxon>Eukaryota</taxon>
        <taxon>Viridiplantae</taxon>
        <taxon>Streptophyta</taxon>
        <taxon>Embryophyta</taxon>
        <taxon>Tracheophyta</taxon>
        <taxon>Spermatophyta</taxon>
        <taxon>Magnoliopsida</taxon>
        <taxon>eudicotyledons</taxon>
        <taxon>Gunneridae</taxon>
        <taxon>Pentapetalae</taxon>
        <taxon>asterids</taxon>
        <taxon>campanulids</taxon>
        <taxon>Asterales</taxon>
        <taxon>Asteraceae</taxon>
        <taxon>Carduoideae</taxon>
        <taxon>Cardueae</taxon>
        <taxon>Arctiinae</taxon>
        <taxon>Arctium</taxon>
    </lineage>
</organism>
<proteinExistence type="predicted"/>